<comment type="caution">
    <text evidence="14">The sequence shown here is derived from an EMBL/GenBank/DDBJ whole genome shotgun (WGS) entry which is preliminary data.</text>
</comment>
<evidence type="ECO:0000259" key="13">
    <source>
        <dbReference type="Pfam" id="PF07715"/>
    </source>
</evidence>
<keyword evidence="7 8" id="KW-0998">Cell outer membrane</keyword>
<evidence type="ECO:0000256" key="4">
    <source>
        <dbReference type="ARBA" id="ARBA00022692"/>
    </source>
</evidence>
<name>A0A502FIZ4_9SPHN</name>
<organism evidence="14 15">
    <name type="scientific">Sphingomonas glacialis</name>
    <dbReference type="NCBI Taxonomy" id="658225"/>
    <lineage>
        <taxon>Bacteria</taxon>
        <taxon>Pseudomonadati</taxon>
        <taxon>Pseudomonadota</taxon>
        <taxon>Alphaproteobacteria</taxon>
        <taxon>Sphingomonadales</taxon>
        <taxon>Sphingomonadaceae</taxon>
        <taxon>Sphingomonas</taxon>
    </lineage>
</organism>
<dbReference type="InterPro" id="IPR000531">
    <property type="entry name" value="Beta-barrel_TonB"/>
</dbReference>
<dbReference type="Proteomes" id="UP000319931">
    <property type="component" value="Unassembled WGS sequence"/>
</dbReference>
<feature type="region of interest" description="Disordered" evidence="10">
    <location>
        <begin position="46"/>
        <end position="75"/>
    </location>
</feature>
<dbReference type="SUPFAM" id="SSF56935">
    <property type="entry name" value="Porins"/>
    <property type="match status" value="1"/>
</dbReference>
<dbReference type="GO" id="GO:0009279">
    <property type="term" value="C:cell outer membrane"/>
    <property type="evidence" value="ECO:0007669"/>
    <property type="project" value="UniProtKB-SubCell"/>
</dbReference>
<dbReference type="Pfam" id="PF00593">
    <property type="entry name" value="TonB_dep_Rec_b-barrel"/>
    <property type="match status" value="1"/>
</dbReference>
<keyword evidence="4 8" id="KW-0812">Transmembrane</keyword>
<dbReference type="PROSITE" id="PS52016">
    <property type="entry name" value="TONB_DEPENDENT_REC_3"/>
    <property type="match status" value="1"/>
</dbReference>
<protein>
    <submittedName>
        <fullName evidence="14">TonB-dependent receptor</fullName>
    </submittedName>
</protein>
<evidence type="ECO:0000256" key="8">
    <source>
        <dbReference type="PROSITE-ProRule" id="PRU01360"/>
    </source>
</evidence>
<dbReference type="AlphaFoldDB" id="A0A502FIZ4"/>
<accession>A0A502FIZ4</accession>
<keyword evidence="5 9" id="KW-0798">TonB box</keyword>
<dbReference type="InterPro" id="IPR037066">
    <property type="entry name" value="Plug_dom_sf"/>
</dbReference>
<gene>
    <name evidence="14" type="ORF">EAH76_18640</name>
</gene>
<evidence type="ECO:0000256" key="11">
    <source>
        <dbReference type="SAM" id="SignalP"/>
    </source>
</evidence>
<evidence type="ECO:0000256" key="10">
    <source>
        <dbReference type="SAM" id="MobiDB-lite"/>
    </source>
</evidence>
<dbReference type="PANTHER" id="PTHR47234:SF3">
    <property type="entry name" value="SECRETIN_TONB SHORT N-TERMINAL DOMAIN-CONTAINING PROTEIN"/>
    <property type="match status" value="1"/>
</dbReference>
<evidence type="ECO:0000259" key="12">
    <source>
        <dbReference type="Pfam" id="PF00593"/>
    </source>
</evidence>
<dbReference type="InterPro" id="IPR012910">
    <property type="entry name" value="Plug_dom"/>
</dbReference>
<keyword evidence="2 8" id="KW-0813">Transport</keyword>
<feature type="domain" description="TonB-dependent receptor plug" evidence="13">
    <location>
        <begin position="89"/>
        <end position="203"/>
    </location>
</feature>
<evidence type="ECO:0000256" key="7">
    <source>
        <dbReference type="ARBA" id="ARBA00023237"/>
    </source>
</evidence>
<evidence type="ECO:0000256" key="6">
    <source>
        <dbReference type="ARBA" id="ARBA00023136"/>
    </source>
</evidence>
<evidence type="ECO:0000256" key="2">
    <source>
        <dbReference type="ARBA" id="ARBA00022448"/>
    </source>
</evidence>
<keyword evidence="6 8" id="KW-0472">Membrane</keyword>
<evidence type="ECO:0000256" key="9">
    <source>
        <dbReference type="RuleBase" id="RU003357"/>
    </source>
</evidence>
<proteinExistence type="inferred from homology"/>
<evidence type="ECO:0000313" key="15">
    <source>
        <dbReference type="Proteomes" id="UP000319931"/>
    </source>
</evidence>
<dbReference type="InterPro" id="IPR039426">
    <property type="entry name" value="TonB-dep_rcpt-like"/>
</dbReference>
<feature type="signal peptide" evidence="11">
    <location>
        <begin position="1"/>
        <end position="31"/>
    </location>
</feature>
<dbReference type="Gene3D" id="2.170.130.10">
    <property type="entry name" value="TonB-dependent receptor, plug domain"/>
    <property type="match status" value="1"/>
</dbReference>
<dbReference type="Gene3D" id="2.40.170.20">
    <property type="entry name" value="TonB-dependent receptor, beta-barrel domain"/>
    <property type="match status" value="1"/>
</dbReference>
<evidence type="ECO:0000256" key="5">
    <source>
        <dbReference type="ARBA" id="ARBA00023077"/>
    </source>
</evidence>
<feature type="domain" description="TonB-dependent receptor-like beta-barrel" evidence="12">
    <location>
        <begin position="572"/>
        <end position="983"/>
    </location>
</feature>
<comment type="subcellular location">
    <subcellularLocation>
        <location evidence="1 8">Cell outer membrane</location>
        <topology evidence="1 8">Multi-pass membrane protein</topology>
    </subcellularLocation>
</comment>
<dbReference type="OrthoDB" id="7051241at2"/>
<evidence type="ECO:0000256" key="1">
    <source>
        <dbReference type="ARBA" id="ARBA00004571"/>
    </source>
</evidence>
<dbReference type="PANTHER" id="PTHR47234">
    <property type="match status" value="1"/>
</dbReference>
<comment type="similarity">
    <text evidence="8 9">Belongs to the TonB-dependent receptor family.</text>
</comment>
<keyword evidence="11" id="KW-0732">Signal</keyword>
<dbReference type="InterPro" id="IPR036942">
    <property type="entry name" value="Beta-barrel_TonB_sf"/>
</dbReference>
<dbReference type="EMBL" id="RCZC01000007">
    <property type="protein sequence ID" value="TPG49477.1"/>
    <property type="molecule type" value="Genomic_DNA"/>
</dbReference>
<keyword evidence="14" id="KW-0675">Receptor</keyword>
<evidence type="ECO:0000256" key="3">
    <source>
        <dbReference type="ARBA" id="ARBA00022452"/>
    </source>
</evidence>
<keyword evidence="3 8" id="KW-1134">Transmembrane beta strand</keyword>
<reference evidence="14 15" key="1">
    <citation type="journal article" date="2019" name="Environ. Microbiol.">
        <title>Species interactions and distinct microbial communities in high Arctic permafrost affected cryosols are associated with the CH4 and CO2 gas fluxes.</title>
        <authorList>
            <person name="Altshuler I."/>
            <person name="Hamel J."/>
            <person name="Turney S."/>
            <person name="Magnuson E."/>
            <person name="Levesque R."/>
            <person name="Greer C."/>
            <person name="Whyte L.G."/>
        </authorList>
    </citation>
    <scope>NUCLEOTIDE SEQUENCE [LARGE SCALE GENOMIC DNA]</scope>
    <source>
        <strain evidence="14 15">E6.1</strain>
    </source>
</reference>
<sequence length="1019" mass="107746">MMTNSDQARRRMAMMLGCSVAAIALATPAVAQTVRSQAVAPLLGDTAAPGAAPTDRVDVQQTESAARGDEDGPDVVVTGSRVARSGFLAPTPLTVLSQTEIQNQSPSNNIADFVNQQPALAGSTKPANSRLNLSSGQAGINALNLRNLGEVRTLVLVDGHRSVGSTITGLVDINTIPQGLVKSVEVVTGGASAAYGSDAVAGVVNFILDKKFQGLRLTADNGITQYGDGHNYSAALTAGTSFADGRGHIEVEGEYAHRDGIFQVDRAWNATGYVRIQDPNWTANSTTPQFITTKRQIGAANSTPGGLITGSTAVAGSGVAANSLRGVYFGSGGQPQQFQYGALTFPSATGSAAPTLTQGGSWQVNDSGRNIGLDPQDDRYGVFGRASFDVTDRIELYAEGSFNRQHILFNAGPNLQTGITLSATNPYLVAALGASRLAGISSVTLATTSVDLPSRVVDNRRKVQRYQIGSDGKFDVFGKTVSFDVYGQYGRADMREQLRNIQNITKIANATNAAVAPAGNSGGYAAGSIQCAINVDAIATNNDAACVPLNRLGVGVANSAAIAYVLGSPYRDETTEQKTAGVNFRASPFRTWAGDVSVAIGGEWREESIRGYVPQEFQPIPTVNAQGRPTVTNTWSVGNYLPTNGSYNVKEAYLETVVPLGLGLEFNGAVRGTDYSTSGGVVTWKLGGTWAPIPDIRFRVVRSRDIRAPNLNELYQAGSANSDSVRNPSFTADGANGPATYSYSGIATGNPNLRPEVAASWTIGAVLAPRFLKGFNASIDYWRINIKQGITSFSAQDIVNLCSQGQQRFCDAITQDAARSVPGQPYLLIRTQPFNAASQLTRGIDFDTSYRTQLSGETALTLRGQATRYIDNILDTGVPGAVIANTVGVNSGQATTPTWNFRGSVTLDLPSTSITAVGRGISAGRYSATGIECQTNCPLSTTNYPTYDNNQVSGLFYADLNVTQNVRVAGKVKAQFFVNVTNLFNREPLLVPETGLAANSTYSDMLGRAFRFGIRVQTR</sequence>
<dbReference type="Pfam" id="PF07715">
    <property type="entry name" value="Plug"/>
    <property type="match status" value="1"/>
</dbReference>
<evidence type="ECO:0000313" key="14">
    <source>
        <dbReference type="EMBL" id="TPG49477.1"/>
    </source>
</evidence>
<keyword evidence="15" id="KW-1185">Reference proteome</keyword>
<feature type="chain" id="PRO_5021235948" evidence="11">
    <location>
        <begin position="32"/>
        <end position="1019"/>
    </location>
</feature>